<name>A0A9X1QG65_9BACT</name>
<dbReference type="RefSeq" id="WP_235178735.1">
    <property type="nucleotide sequence ID" value="NZ_JAKFFV010000011.1"/>
</dbReference>
<dbReference type="AlphaFoldDB" id="A0A9X1QG65"/>
<proteinExistence type="predicted"/>
<comment type="caution">
    <text evidence="1">The sequence shown here is derived from an EMBL/GenBank/DDBJ whole genome shotgun (WGS) entry which is preliminary data.</text>
</comment>
<sequence length="157" mass="18023">MNYPKYLSLPEDSFLIYRFTSAGPNGLVQKTVTYSPTDVENVYNLGFGDYNPITKTVNDLSVTNNRDSYKVLATVASTVNVFMDRYPKAWIVISGSTPARTRLYRIAINNNFSEISEDFVIFGYDPDGDWERFMAGKAYDIFLITKKENEHALWKRD</sequence>
<gene>
    <name evidence="1" type="ORF">L0661_18530</name>
</gene>
<accession>A0A9X1QG65</accession>
<protein>
    <submittedName>
        <fullName evidence="1">Uncharacterized protein</fullName>
    </submittedName>
</protein>
<dbReference type="Pfam" id="PF22028">
    <property type="entry name" value="DUF6934"/>
    <property type="match status" value="1"/>
</dbReference>
<dbReference type="Proteomes" id="UP001139411">
    <property type="component" value="Unassembled WGS sequence"/>
</dbReference>
<organism evidence="1 2">
    <name type="scientific">Dyadobacter chenhuakuii</name>
    <dbReference type="NCBI Taxonomy" id="2909339"/>
    <lineage>
        <taxon>Bacteria</taxon>
        <taxon>Pseudomonadati</taxon>
        <taxon>Bacteroidota</taxon>
        <taxon>Cytophagia</taxon>
        <taxon>Cytophagales</taxon>
        <taxon>Spirosomataceae</taxon>
        <taxon>Dyadobacter</taxon>
    </lineage>
</organism>
<evidence type="ECO:0000313" key="1">
    <source>
        <dbReference type="EMBL" id="MCF2500324.1"/>
    </source>
</evidence>
<dbReference type="EMBL" id="JAKFFV010000011">
    <property type="protein sequence ID" value="MCF2500324.1"/>
    <property type="molecule type" value="Genomic_DNA"/>
</dbReference>
<dbReference type="InterPro" id="IPR053865">
    <property type="entry name" value="DUF6934"/>
</dbReference>
<evidence type="ECO:0000313" key="2">
    <source>
        <dbReference type="Proteomes" id="UP001139411"/>
    </source>
</evidence>
<reference evidence="1" key="1">
    <citation type="submission" date="2022-01" db="EMBL/GenBank/DDBJ databases">
        <title>Novel species in genus Dyadobacter.</title>
        <authorList>
            <person name="Ma C."/>
        </authorList>
    </citation>
    <scope>NUCLEOTIDE SEQUENCE</scope>
    <source>
        <strain evidence="1">CY357</strain>
    </source>
</reference>